<dbReference type="RefSeq" id="WP_121030557.1">
    <property type="nucleotide sequence ID" value="NZ_RBXT01000001.1"/>
</dbReference>
<dbReference type="Proteomes" id="UP000278440">
    <property type="component" value="Unassembled WGS sequence"/>
</dbReference>
<feature type="transmembrane region" description="Helical" evidence="1">
    <location>
        <begin position="26"/>
        <end position="47"/>
    </location>
</feature>
<feature type="transmembrane region" description="Helical" evidence="1">
    <location>
        <begin position="120"/>
        <end position="139"/>
    </location>
</feature>
<evidence type="ECO:0000313" key="2">
    <source>
        <dbReference type="EMBL" id="RKT76964.1"/>
    </source>
</evidence>
<proteinExistence type="predicted"/>
<organism evidence="2 3">
    <name type="scientific">Terracoccus luteus</name>
    <dbReference type="NCBI Taxonomy" id="53356"/>
    <lineage>
        <taxon>Bacteria</taxon>
        <taxon>Bacillati</taxon>
        <taxon>Actinomycetota</taxon>
        <taxon>Actinomycetes</taxon>
        <taxon>Micrococcales</taxon>
        <taxon>Intrasporangiaceae</taxon>
        <taxon>Terracoccus</taxon>
    </lineage>
</organism>
<gene>
    <name evidence="2" type="ORF">DFJ68_0370</name>
</gene>
<reference evidence="2 3" key="1">
    <citation type="submission" date="2018-10" db="EMBL/GenBank/DDBJ databases">
        <title>Sequencing the genomes of 1000 actinobacteria strains.</title>
        <authorList>
            <person name="Klenk H.-P."/>
        </authorList>
    </citation>
    <scope>NUCLEOTIDE SEQUENCE [LARGE SCALE GENOMIC DNA]</scope>
    <source>
        <strain evidence="2 3">DSM 44267</strain>
    </source>
</reference>
<keyword evidence="1" id="KW-1133">Transmembrane helix</keyword>
<keyword evidence="3" id="KW-1185">Reference proteome</keyword>
<evidence type="ECO:0000256" key="1">
    <source>
        <dbReference type="SAM" id="Phobius"/>
    </source>
</evidence>
<feature type="transmembrane region" description="Helical" evidence="1">
    <location>
        <begin position="59"/>
        <end position="80"/>
    </location>
</feature>
<keyword evidence="1" id="KW-0472">Membrane</keyword>
<name>A0A495XVX7_9MICO</name>
<comment type="caution">
    <text evidence="2">The sequence shown here is derived from an EMBL/GenBank/DDBJ whole genome shotgun (WGS) entry which is preliminary data.</text>
</comment>
<sequence>MDEVEYWKAQVQTRNRERLTTVTRAATAWSGVFAGLLTLFAAVTFAGGLTPVDALPGPWAGVVRTLTVLALLAALASTVLTGRASGAALSTTNDSTWDGQRDWVAGQAATAYARLRLGRALGLAAVGLVALLTVVAVVARPGAAVPTVVVVVDGTARCGELQREGDALTLGGTALTRVSSLTVVDGCP</sequence>
<accession>A0A495XVX7</accession>
<dbReference type="OrthoDB" id="5198726at2"/>
<protein>
    <submittedName>
        <fullName evidence="2">Uncharacterized protein</fullName>
    </submittedName>
</protein>
<evidence type="ECO:0000313" key="3">
    <source>
        <dbReference type="Proteomes" id="UP000278440"/>
    </source>
</evidence>
<dbReference type="EMBL" id="RBXT01000001">
    <property type="protein sequence ID" value="RKT76964.1"/>
    <property type="molecule type" value="Genomic_DNA"/>
</dbReference>
<dbReference type="AlphaFoldDB" id="A0A495XVX7"/>
<keyword evidence="1" id="KW-0812">Transmembrane</keyword>